<organism evidence="2 3">
    <name type="scientific">Agrobacterium genomosp. 2 str. CFBP 5494</name>
    <dbReference type="NCBI Taxonomy" id="1183436"/>
    <lineage>
        <taxon>Bacteria</taxon>
        <taxon>Pseudomonadati</taxon>
        <taxon>Pseudomonadota</taxon>
        <taxon>Alphaproteobacteria</taxon>
        <taxon>Hyphomicrobiales</taxon>
        <taxon>Rhizobiaceae</taxon>
        <taxon>Rhizobium/Agrobacterium group</taxon>
        <taxon>Agrobacterium</taxon>
        <taxon>Agrobacterium tumefaciens complex</taxon>
    </lineage>
</organism>
<sequence>MSFLQNASIRTKILSLILPICIVGLGATGFMSDRYKHADTAYSDFSPKTTQPWWSLPVRTATCRPWPMVRIRSWLMTPIALTSRS</sequence>
<name>A0A9W5B0S3_9HYPH</name>
<evidence type="ECO:0000256" key="1">
    <source>
        <dbReference type="SAM" id="Phobius"/>
    </source>
</evidence>
<keyword evidence="1" id="KW-0812">Transmembrane</keyword>
<comment type="caution">
    <text evidence="2">The sequence shown here is derived from an EMBL/GenBank/DDBJ whole genome shotgun (WGS) entry which is preliminary data.</text>
</comment>
<protein>
    <submittedName>
        <fullName evidence="2">Uncharacterized protein</fullName>
    </submittedName>
</protein>
<proteinExistence type="predicted"/>
<dbReference type="Proteomes" id="UP000191933">
    <property type="component" value="Unassembled WGS sequence"/>
</dbReference>
<evidence type="ECO:0000313" key="3">
    <source>
        <dbReference type="Proteomes" id="UP000191933"/>
    </source>
</evidence>
<gene>
    <name evidence="2" type="ORF">AGR2A_Cc180022</name>
</gene>
<dbReference type="AlphaFoldDB" id="A0A9W5B0S3"/>
<dbReference type="EMBL" id="FBVY01000010">
    <property type="protein sequence ID" value="CUW90310.1"/>
    <property type="molecule type" value="Genomic_DNA"/>
</dbReference>
<reference evidence="2 3" key="1">
    <citation type="submission" date="2016-01" db="EMBL/GenBank/DDBJ databases">
        <authorList>
            <person name="Regsiter A."/>
            <person name="william w."/>
        </authorList>
    </citation>
    <scope>NUCLEOTIDE SEQUENCE [LARGE SCALE GENOMIC DNA]</scope>
    <source>
        <strain evidence="2 3">CFBP 5494</strain>
    </source>
</reference>
<keyword evidence="1" id="KW-1133">Transmembrane helix</keyword>
<accession>A0A9W5B0S3</accession>
<feature type="transmembrane region" description="Helical" evidence="1">
    <location>
        <begin position="12"/>
        <end position="31"/>
    </location>
</feature>
<evidence type="ECO:0000313" key="2">
    <source>
        <dbReference type="EMBL" id="CUW90310.1"/>
    </source>
</evidence>
<keyword evidence="3" id="KW-1185">Reference proteome</keyword>
<keyword evidence="1" id="KW-0472">Membrane</keyword>